<organism evidence="2">
    <name type="scientific">marine sediment metagenome</name>
    <dbReference type="NCBI Taxonomy" id="412755"/>
    <lineage>
        <taxon>unclassified sequences</taxon>
        <taxon>metagenomes</taxon>
        <taxon>ecological metagenomes</taxon>
    </lineage>
</organism>
<sequence>MTTLDEMRQQEDDITEVFREASLEQVMRYYAIADKANQGGAYDSAQLAVERAGQVAITVFNANLKVMQIRFERESAMSRHDHRAALNLDDDDSDGDALDGDETVPR</sequence>
<dbReference type="AlphaFoldDB" id="A0A0F8XR96"/>
<comment type="caution">
    <text evidence="2">The sequence shown here is derived from an EMBL/GenBank/DDBJ whole genome shotgun (WGS) entry which is preliminary data.</text>
</comment>
<proteinExistence type="predicted"/>
<feature type="region of interest" description="Disordered" evidence="1">
    <location>
        <begin position="82"/>
        <end position="106"/>
    </location>
</feature>
<dbReference type="EMBL" id="LAZR01057665">
    <property type="protein sequence ID" value="KKK71587.1"/>
    <property type="molecule type" value="Genomic_DNA"/>
</dbReference>
<protein>
    <submittedName>
        <fullName evidence="2">Uncharacterized protein</fullName>
    </submittedName>
</protein>
<feature type="compositionally biased region" description="Acidic residues" evidence="1">
    <location>
        <begin position="88"/>
        <end position="106"/>
    </location>
</feature>
<reference evidence="2" key="1">
    <citation type="journal article" date="2015" name="Nature">
        <title>Complex archaea that bridge the gap between prokaryotes and eukaryotes.</title>
        <authorList>
            <person name="Spang A."/>
            <person name="Saw J.H."/>
            <person name="Jorgensen S.L."/>
            <person name="Zaremba-Niedzwiedzka K."/>
            <person name="Martijn J."/>
            <person name="Lind A.E."/>
            <person name="van Eijk R."/>
            <person name="Schleper C."/>
            <person name="Guy L."/>
            <person name="Ettema T.J."/>
        </authorList>
    </citation>
    <scope>NUCLEOTIDE SEQUENCE</scope>
</reference>
<evidence type="ECO:0000313" key="2">
    <source>
        <dbReference type="EMBL" id="KKK71587.1"/>
    </source>
</evidence>
<name>A0A0F8XR96_9ZZZZ</name>
<evidence type="ECO:0000256" key="1">
    <source>
        <dbReference type="SAM" id="MobiDB-lite"/>
    </source>
</evidence>
<accession>A0A0F8XR96</accession>
<gene>
    <name evidence="2" type="ORF">LCGC14_2912410</name>
</gene>